<dbReference type="InterPro" id="IPR050256">
    <property type="entry name" value="Glycosyltransferase_2"/>
</dbReference>
<dbReference type="InterPro" id="IPR001173">
    <property type="entry name" value="Glyco_trans_2-like"/>
</dbReference>
<dbReference type="PANTHER" id="PTHR48090:SF7">
    <property type="entry name" value="RFBJ PROTEIN"/>
    <property type="match status" value="1"/>
</dbReference>
<keyword evidence="1" id="KW-0812">Transmembrane</keyword>
<feature type="transmembrane region" description="Helical" evidence="1">
    <location>
        <begin position="260"/>
        <end position="282"/>
    </location>
</feature>
<proteinExistence type="predicted"/>
<reference evidence="3 4" key="1">
    <citation type="journal article" date="2013" name="BMC Microbiol.">
        <title>Identification of the type II cytochrome c maturation pathway in anammox bacteria by comparative genomics.</title>
        <authorList>
            <person name="Ferousi C."/>
            <person name="Speth D.R."/>
            <person name="Reimann J."/>
            <person name="Op den Camp H.J."/>
            <person name="Allen J.W."/>
            <person name="Keltjens J.T."/>
            <person name="Jetten M.S."/>
        </authorList>
    </citation>
    <scope>NUCLEOTIDE SEQUENCE [LARGE SCALE GENOMIC DNA]</scope>
    <source>
        <strain evidence="3">RU1</strain>
    </source>
</reference>
<keyword evidence="1" id="KW-0472">Membrane</keyword>
<dbReference type="SUPFAM" id="SSF53448">
    <property type="entry name" value="Nucleotide-diphospho-sugar transferases"/>
    <property type="match status" value="1"/>
</dbReference>
<evidence type="ECO:0000313" key="4">
    <source>
        <dbReference type="Proteomes" id="UP000034954"/>
    </source>
</evidence>
<dbReference type="CDD" id="cd04179">
    <property type="entry name" value="DPM_DPG-synthase_like"/>
    <property type="match status" value="1"/>
</dbReference>
<keyword evidence="1" id="KW-1133">Transmembrane helix</keyword>
<comment type="caution">
    <text evidence="3">The sequence shown here is derived from an EMBL/GenBank/DDBJ whole genome shotgun (WGS) entry which is preliminary data.</text>
</comment>
<sequence>MIEEASIIIPAYNEREGISAVIESLQSLKKRLDNRWEIIVVDDGSTDGTSETIQNAPEVVLIRHPFNRGYGAAIKTGIRHAKYHTVVISDADGTYPLQDIPRLLTPMAKSDMVVGARENNDANIPFIRRPAKWILNKLANYLTGRKIPDLNSGLRAMKKDVVMQFIHLLPDGFSFTTTITLAMLTNDYTVEFVPIEYHRRSGRSKIRPVRDTLNFLQLIIRTVLYFDPLKIFLPISAFFFIASIAVLVLSYLFTPKVMDITTVILFISGVQILAIGMIADLIDKRSRS</sequence>
<feature type="transmembrane region" description="Helical" evidence="1">
    <location>
        <begin position="231"/>
        <end position="254"/>
    </location>
</feature>
<evidence type="ECO:0000259" key="2">
    <source>
        <dbReference type="Pfam" id="PF00535"/>
    </source>
</evidence>
<dbReference type="EMBL" id="LAQJ01000186">
    <property type="protein sequence ID" value="KKO19509.1"/>
    <property type="molecule type" value="Genomic_DNA"/>
</dbReference>
<name>A0A0M2UYE8_9BACT</name>
<protein>
    <submittedName>
        <fullName evidence="3">Glycosyltransferase</fullName>
    </submittedName>
</protein>
<organism evidence="3 4">
    <name type="scientific">Candidatus Brocadia fulgida</name>
    <dbReference type="NCBI Taxonomy" id="380242"/>
    <lineage>
        <taxon>Bacteria</taxon>
        <taxon>Pseudomonadati</taxon>
        <taxon>Planctomycetota</taxon>
        <taxon>Candidatus Brocadiia</taxon>
        <taxon>Candidatus Brocadiales</taxon>
        <taxon>Candidatus Brocadiaceae</taxon>
        <taxon>Candidatus Brocadia</taxon>
    </lineage>
</organism>
<keyword evidence="4" id="KW-1185">Reference proteome</keyword>
<dbReference type="Proteomes" id="UP000034954">
    <property type="component" value="Unassembled WGS sequence"/>
</dbReference>
<accession>A0A0M2UYE8</accession>
<dbReference type="GO" id="GO:0016740">
    <property type="term" value="F:transferase activity"/>
    <property type="evidence" value="ECO:0007669"/>
    <property type="project" value="UniProtKB-KW"/>
</dbReference>
<dbReference type="PANTHER" id="PTHR48090">
    <property type="entry name" value="UNDECAPRENYL-PHOSPHATE 4-DEOXY-4-FORMAMIDO-L-ARABINOSE TRANSFERASE-RELATED"/>
    <property type="match status" value="1"/>
</dbReference>
<dbReference type="AlphaFoldDB" id="A0A0M2UYE8"/>
<evidence type="ECO:0000313" key="3">
    <source>
        <dbReference type="EMBL" id="KKO19509.1"/>
    </source>
</evidence>
<dbReference type="Gene3D" id="3.90.550.10">
    <property type="entry name" value="Spore Coat Polysaccharide Biosynthesis Protein SpsA, Chain A"/>
    <property type="match status" value="1"/>
</dbReference>
<dbReference type="PATRIC" id="fig|380242.3.peg.2214"/>
<dbReference type="Pfam" id="PF00535">
    <property type="entry name" value="Glycos_transf_2"/>
    <property type="match status" value="1"/>
</dbReference>
<feature type="domain" description="Glycosyltransferase 2-like" evidence="2">
    <location>
        <begin position="6"/>
        <end position="162"/>
    </location>
</feature>
<gene>
    <name evidence="3" type="ORF">BROFUL_01786</name>
</gene>
<evidence type="ECO:0000256" key="1">
    <source>
        <dbReference type="SAM" id="Phobius"/>
    </source>
</evidence>
<dbReference type="InterPro" id="IPR029044">
    <property type="entry name" value="Nucleotide-diphossugar_trans"/>
</dbReference>